<dbReference type="CDD" id="cd06326">
    <property type="entry name" value="PBP1_ABC_ligand_binding-like"/>
    <property type="match status" value="1"/>
</dbReference>
<dbReference type="AlphaFoldDB" id="A0A923S0P0"/>
<dbReference type="Pfam" id="PF13458">
    <property type="entry name" value="Peripla_BP_6"/>
    <property type="match status" value="1"/>
</dbReference>
<gene>
    <name evidence="5" type="ORF">H8R02_03080</name>
</gene>
<protein>
    <submittedName>
        <fullName evidence="5">ABC transporter substrate-binding protein</fullName>
    </submittedName>
</protein>
<evidence type="ECO:0000313" key="6">
    <source>
        <dbReference type="Proteomes" id="UP000596827"/>
    </source>
</evidence>
<dbReference type="PANTHER" id="PTHR47235:SF1">
    <property type="entry name" value="BLR6548 PROTEIN"/>
    <property type="match status" value="1"/>
</dbReference>
<evidence type="ECO:0000256" key="1">
    <source>
        <dbReference type="ARBA" id="ARBA00010062"/>
    </source>
</evidence>
<dbReference type="SUPFAM" id="SSF53822">
    <property type="entry name" value="Periplasmic binding protein-like I"/>
    <property type="match status" value="1"/>
</dbReference>
<dbReference type="InterPro" id="IPR028082">
    <property type="entry name" value="Peripla_BP_I"/>
</dbReference>
<comment type="similarity">
    <text evidence="1">Belongs to the leucine-binding protein family.</text>
</comment>
<proteinExistence type="inferred from homology"/>
<dbReference type="Proteomes" id="UP000596827">
    <property type="component" value="Unassembled WGS sequence"/>
</dbReference>
<evidence type="ECO:0000313" key="5">
    <source>
        <dbReference type="EMBL" id="MBC5763416.1"/>
    </source>
</evidence>
<accession>A0A923S0P0</accession>
<keyword evidence="6" id="KW-1185">Reference proteome</keyword>
<name>A0A923S0P0_9BURK</name>
<comment type="caution">
    <text evidence="5">The sequence shown here is derived from an EMBL/GenBank/DDBJ whole genome shotgun (WGS) entry which is preliminary data.</text>
</comment>
<feature type="signal peptide" evidence="3">
    <location>
        <begin position="1"/>
        <end position="20"/>
    </location>
</feature>
<reference evidence="5" key="1">
    <citation type="submission" date="2020-08" db="EMBL/GenBank/DDBJ databases">
        <title>Ramlibacter sp. GTP1 16S ribosomal RNA gene genome sequencing and assembly.</title>
        <authorList>
            <person name="Kang M."/>
        </authorList>
    </citation>
    <scope>NUCLEOTIDE SEQUENCE</scope>
    <source>
        <strain evidence="5">GTP1</strain>
    </source>
</reference>
<dbReference type="EMBL" id="JACORU010000001">
    <property type="protein sequence ID" value="MBC5763416.1"/>
    <property type="molecule type" value="Genomic_DNA"/>
</dbReference>
<dbReference type="PANTHER" id="PTHR47235">
    <property type="entry name" value="BLR6548 PROTEIN"/>
    <property type="match status" value="1"/>
</dbReference>
<dbReference type="InterPro" id="IPR028081">
    <property type="entry name" value="Leu-bd"/>
</dbReference>
<evidence type="ECO:0000256" key="3">
    <source>
        <dbReference type="SAM" id="SignalP"/>
    </source>
</evidence>
<feature type="chain" id="PRO_5037480409" evidence="3">
    <location>
        <begin position="21"/>
        <end position="367"/>
    </location>
</feature>
<dbReference type="Gene3D" id="3.40.50.2300">
    <property type="match status" value="2"/>
</dbReference>
<sequence length="367" mass="38558">MTSLRILPLALALACGPAFADIVIGQSAPLTGGNAELGNDIRNGALAYFKKVNDAGGIGGVKIKLVTLDDKNDTKASAANTEKLLKDENAVALFGYASSTLSIPAMPAVAEAKVPFFAPFTGADTIRKQNEFVYTIRATYADEIEKIVNFWGSLGNTRITVLHYDDPVGKQNFDTVAEGLKKFGKAPVSVSIKRNAPVSDANIKAVVDSDPNVLVVTTLYAPAAELIKKLKAGGKQYMTTSLSFAGASQLAKALGSDANGVSVSITVPTPGRQSVPVVKECNDAWNASGQKEAMSVTALESCIAAKVLVEGMKRSGGPVTRASLHKSLSALGRYDTGGYVVDFKPNFRHGGSYVSMALLRPNGEVKD</sequence>
<keyword evidence="2 3" id="KW-0732">Signal</keyword>
<evidence type="ECO:0000256" key="2">
    <source>
        <dbReference type="ARBA" id="ARBA00022729"/>
    </source>
</evidence>
<organism evidence="5 6">
    <name type="scientific">Ramlibacter albus</name>
    <dbReference type="NCBI Taxonomy" id="2079448"/>
    <lineage>
        <taxon>Bacteria</taxon>
        <taxon>Pseudomonadati</taxon>
        <taxon>Pseudomonadota</taxon>
        <taxon>Betaproteobacteria</taxon>
        <taxon>Burkholderiales</taxon>
        <taxon>Comamonadaceae</taxon>
        <taxon>Ramlibacter</taxon>
    </lineage>
</organism>
<evidence type="ECO:0000259" key="4">
    <source>
        <dbReference type="Pfam" id="PF13458"/>
    </source>
</evidence>
<feature type="domain" description="Leucine-binding protein" evidence="4">
    <location>
        <begin position="22"/>
        <end position="351"/>
    </location>
</feature>
<dbReference type="RefSeq" id="WP_187079866.1">
    <property type="nucleotide sequence ID" value="NZ_JACORU010000001.1"/>
</dbReference>